<sequence length="179" mass="19844">MRKPLKGTTVVATLSERTCRNKEGCHGGFGQKTESKMASVISLIHSTSSSQTRNFQSNSATSSACTMAALGRKLQAHRSSRPKACHQGETTVGTEQHQFTLVIKITPLEHNVRTSRDDLWAFLESNGDDRIRKKPKSSRASKTFRIITSNCQVHMGAPKSRDGRNSPLGARYSWKPTWL</sequence>
<gene>
    <name evidence="1" type="primary">Necator_chrX.g23271</name>
    <name evidence="1" type="ORF">RB195_023108</name>
</gene>
<organism evidence="1 2">
    <name type="scientific">Necator americanus</name>
    <name type="common">Human hookworm</name>
    <dbReference type="NCBI Taxonomy" id="51031"/>
    <lineage>
        <taxon>Eukaryota</taxon>
        <taxon>Metazoa</taxon>
        <taxon>Ecdysozoa</taxon>
        <taxon>Nematoda</taxon>
        <taxon>Chromadorea</taxon>
        <taxon>Rhabditida</taxon>
        <taxon>Rhabditina</taxon>
        <taxon>Rhabditomorpha</taxon>
        <taxon>Strongyloidea</taxon>
        <taxon>Ancylostomatidae</taxon>
        <taxon>Bunostominae</taxon>
        <taxon>Necator</taxon>
    </lineage>
</organism>
<keyword evidence="2" id="KW-1185">Reference proteome</keyword>
<reference evidence="1 2" key="1">
    <citation type="submission" date="2023-08" db="EMBL/GenBank/DDBJ databases">
        <title>A Necator americanus chromosomal reference genome.</title>
        <authorList>
            <person name="Ilik V."/>
            <person name="Petrzelkova K.J."/>
            <person name="Pardy F."/>
            <person name="Fuh T."/>
            <person name="Niatou-Singa F.S."/>
            <person name="Gouil Q."/>
            <person name="Baker L."/>
            <person name="Ritchie M.E."/>
            <person name="Jex A.R."/>
            <person name="Gazzola D."/>
            <person name="Li H."/>
            <person name="Toshio Fujiwara R."/>
            <person name="Zhan B."/>
            <person name="Aroian R.V."/>
            <person name="Pafco B."/>
            <person name="Schwarz E.M."/>
        </authorList>
    </citation>
    <scope>NUCLEOTIDE SEQUENCE [LARGE SCALE GENOMIC DNA]</scope>
    <source>
        <strain evidence="1 2">Aroian</strain>
        <tissue evidence="1">Whole animal</tissue>
    </source>
</reference>
<comment type="caution">
    <text evidence="1">The sequence shown here is derived from an EMBL/GenBank/DDBJ whole genome shotgun (WGS) entry which is preliminary data.</text>
</comment>
<proteinExistence type="predicted"/>
<accession>A0ABR1EI25</accession>
<dbReference type="Proteomes" id="UP001303046">
    <property type="component" value="Unassembled WGS sequence"/>
</dbReference>
<name>A0ABR1EI25_NECAM</name>
<evidence type="ECO:0000313" key="1">
    <source>
        <dbReference type="EMBL" id="KAK6762265.1"/>
    </source>
</evidence>
<evidence type="ECO:0000313" key="2">
    <source>
        <dbReference type="Proteomes" id="UP001303046"/>
    </source>
</evidence>
<protein>
    <submittedName>
        <fullName evidence="1">Uncharacterized protein</fullName>
    </submittedName>
</protein>
<dbReference type="EMBL" id="JAVFWL010000006">
    <property type="protein sequence ID" value="KAK6762265.1"/>
    <property type="molecule type" value="Genomic_DNA"/>
</dbReference>